<organism evidence="1 2">
    <name type="scientific">Litomosoides sigmodontis</name>
    <name type="common">Filarial nematode worm</name>
    <dbReference type="NCBI Taxonomy" id="42156"/>
    <lineage>
        <taxon>Eukaryota</taxon>
        <taxon>Metazoa</taxon>
        <taxon>Ecdysozoa</taxon>
        <taxon>Nematoda</taxon>
        <taxon>Chromadorea</taxon>
        <taxon>Rhabditida</taxon>
        <taxon>Spirurina</taxon>
        <taxon>Spiruromorpha</taxon>
        <taxon>Filarioidea</taxon>
        <taxon>Onchocercidae</taxon>
        <taxon>Litomosoides</taxon>
    </lineage>
</organism>
<gene>
    <name evidence="1" type="ORF">NLS_LOCUS9842</name>
</gene>
<accession>A0A3P7K1K0</accession>
<proteinExistence type="predicted"/>
<name>A0A3P7K1K0_LITSI</name>
<evidence type="ECO:0000313" key="2">
    <source>
        <dbReference type="Proteomes" id="UP000277928"/>
    </source>
</evidence>
<sequence length="155" mass="16703">MCLTKIGEDKLIRRVKRQCGCCSCYNPGKPCACSSSCACAPYNYPSGYGNTVYTSYNYPAGYGGTVYGGNGITYNAGYSGYGFGYNSPYPYSTHHQYNPPTYGIQYNTGHYNTRNYNKGCGTGNGCGADTNIFPYSFGNGYGGTFATGNTGYIYL</sequence>
<dbReference type="OMA" id="CGTTNIF"/>
<dbReference type="EMBL" id="UYRX01002015">
    <property type="protein sequence ID" value="VDM92576.1"/>
    <property type="molecule type" value="Genomic_DNA"/>
</dbReference>
<keyword evidence="2" id="KW-1185">Reference proteome</keyword>
<reference evidence="1 2" key="1">
    <citation type="submission" date="2018-08" db="EMBL/GenBank/DDBJ databases">
        <authorList>
            <person name="Laetsch R D."/>
            <person name="Stevens L."/>
            <person name="Kumar S."/>
            <person name="Blaxter L. M."/>
        </authorList>
    </citation>
    <scope>NUCLEOTIDE SEQUENCE [LARGE SCALE GENOMIC DNA]</scope>
</reference>
<dbReference type="AlphaFoldDB" id="A0A3P7K1K0"/>
<evidence type="ECO:0000313" key="1">
    <source>
        <dbReference type="EMBL" id="VDM92576.1"/>
    </source>
</evidence>
<dbReference type="Proteomes" id="UP000277928">
    <property type="component" value="Unassembled WGS sequence"/>
</dbReference>
<protein>
    <submittedName>
        <fullName evidence="1">Uncharacterized protein</fullName>
    </submittedName>
</protein>